<evidence type="ECO:0000313" key="1">
    <source>
        <dbReference type="EMBL" id="MDT0390944.1"/>
    </source>
</evidence>
<evidence type="ECO:0008006" key="3">
    <source>
        <dbReference type="Google" id="ProtNLM"/>
    </source>
</evidence>
<proteinExistence type="predicted"/>
<dbReference type="EMBL" id="JAVREU010000013">
    <property type="protein sequence ID" value="MDT0390944.1"/>
    <property type="molecule type" value="Genomic_DNA"/>
</dbReference>
<gene>
    <name evidence="1" type="ORF">RM641_26290</name>
</gene>
<evidence type="ECO:0000313" key="2">
    <source>
        <dbReference type="Proteomes" id="UP001183586"/>
    </source>
</evidence>
<name>A0ABU2PIU6_9ACTN</name>
<dbReference type="Gene3D" id="1.25.40.10">
    <property type="entry name" value="Tetratricopeptide repeat domain"/>
    <property type="match status" value="1"/>
</dbReference>
<dbReference type="Proteomes" id="UP001183586">
    <property type="component" value="Unassembled WGS sequence"/>
</dbReference>
<keyword evidence="2" id="KW-1185">Reference proteome</keyword>
<dbReference type="SUPFAM" id="SSF48452">
    <property type="entry name" value="TPR-like"/>
    <property type="match status" value="1"/>
</dbReference>
<dbReference type="InterPro" id="IPR011990">
    <property type="entry name" value="TPR-like_helical_dom_sf"/>
</dbReference>
<sequence>MPSTCYVLRAAAGTPSAGRRLDPAEWHLGVRLLLRADRVAEALAMADDGPTRSWLAPLLARQGRIDALRSLIRPGDTGFARLLARTLAAHGRLDEGIALLVQRIDAGEEYAYEWAVELLVELGETDRALELYRQRGHEHRSPVDASDAQLARLLDEQGRHEEAIAVLRRQGGAPRQLAELLAGVGRMDEAMRLLDAAQDDRRWQFVTDELAEHQAALLARYGRLRELRDRAENGRPAHREIMRCHLRRAQEAAAGR</sequence>
<dbReference type="RefSeq" id="WP_311685929.1">
    <property type="nucleotide sequence ID" value="NZ_JAVREU010000013.1"/>
</dbReference>
<protein>
    <recommendedName>
        <fullName evidence="3">Tetratricopeptide repeat protein</fullName>
    </recommendedName>
</protein>
<comment type="caution">
    <text evidence="1">The sequence shown here is derived from an EMBL/GenBank/DDBJ whole genome shotgun (WGS) entry which is preliminary data.</text>
</comment>
<accession>A0ABU2PIU6</accession>
<organism evidence="1 2">
    <name type="scientific">Streptomyces dubilierae</name>
    <dbReference type="NCBI Taxonomy" id="3075533"/>
    <lineage>
        <taxon>Bacteria</taxon>
        <taxon>Bacillati</taxon>
        <taxon>Actinomycetota</taxon>
        <taxon>Actinomycetes</taxon>
        <taxon>Kitasatosporales</taxon>
        <taxon>Streptomycetaceae</taxon>
        <taxon>Streptomyces</taxon>
    </lineage>
</organism>
<reference evidence="2" key="1">
    <citation type="submission" date="2023-07" db="EMBL/GenBank/DDBJ databases">
        <title>30 novel species of actinomycetes from the DSMZ collection.</title>
        <authorList>
            <person name="Nouioui I."/>
        </authorList>
    </citation>
    <scope>NUCLEOTIDE SEQUENCE [LARGE SCALE GENOMIC DNA]</scope>
    <source>
        <strain evidence="2">DSM 41921</strain>
    </source>
</reference>